<evidence type="ECO:0000313" key="1">
    <source>
        <dbReference type="EMBL" id="MCI62598.1"/>
    </source>
</evidence>
<sequence length="23" mass="2614">MENQVLVDCADGCDLRGWCCARR</sequence>
<organism evidence="1 2">
    <name type="scientific">Trifolium medium</name>
    <dbReference type="NCBI Taxonomy" id="97028"/>
    <lineage>
        <taxon>Eukaryota</taxon>
        <taxon>Viridiplantae</taxon>
        <taxon>Streptophyta</taxon>
        <taxon>Embryophyta</taxon>
        <taxon>Tracheophyta</taxon>
        <taxon>Spermatophyta</taxon>
        <taxon>Magnoliopsida</taxon>
        <taxon>eudicotyledons</taxon>
        <taxon>Gunneridae</taxon>
        <taxon>Pentapetalae</taxon>
        <taxon>rosids</taxon>
        <taxon>fabids</taxon>
        <taxon>Fabales</taxon>
        <taxon>Fabaceae</taxon>
        <taxon>Papilionoideae</taxon>
        <taxon>50 kb inversion clade</taxon>
        <taxon>NPAAA clade</taxon>
        <taxon>Hologalegina</taxon>
        <taxon>IRL clade</taxon>
        <taxon>Trifolieae</taxon>
        <taxon>Trifolium</taxon>
    </lineage>
</organism>
<evidence type="ECO:0000313" key="2">
    <source>
        <dbReference type="Proteomes" id="UP000265520"/>
    </source>
</evidence>
<dbReference type="EMBL" id="LXQA010621715">
    <property type="protein sequence ID" value="MCI62598.1"/>
    <property type="molecule type" value="Genomic_DNA"/>
</dbReference>
<name>A0A392TNW3_9FABA</name>
<accession>A0A392TNW3</accession>
<feature type="non-terminal residue" evidence="1">
    <location>
        <position position="23"/>
    </location>
</feature>
<reference evidence="1 2" key="1">
    <citation type="journal article" date="2018" name="Front. Plant Sci.">
        <title>Red Clover (Trifolium pratense) and Zigzag Clover (T. medium) - A Picture of Genomic Similarities and Differences.</title>
        <authorList>
            <person name="Dluhosova J."/>
            <person name="Istvanek J."/>
            <person name="Nedelnik J."/>
            <person name="Repkova J."/>
        </authorList>
    </citation>
    <scope>NUCLEOTIDE SEQUENCE [LARGE SCALE GENOMIC DNA]</scope>
    <source>
        <strain evidence="2">cv. 10/8</strain>
        <tissue evidence="1">Leaf</tissue>
    </source>
</reference>
<dbReference type="Proteomes" id="UP000265520">
    <property type="component" value="Unassembled WGS sequence"/>
</dbReference>
<comment type="caution">
    <text evidence="1">The sequence shown here is derived from an EMBL/GenBank/DDBJ whole genome shotgun (WGS) entry which is preliminary data.</text>
</comment>
<dbReference type="AlphaFoldDB" id="A0A392TNW3"/>
<proteinExistence type="predicted"/>
<keyword evidence="2" id="KW-1185">Reference proteome</keyword>
<protein>
    <submittedName>
        <fullName evidence="1">Uncharacterized protein</fullName>
    </submittedName>
</protein>